<dbReference type="InterPro" id="IPR011006">
    <property type="entry name" value="CheY-like_superfamily"/>
</dbReference>
<organism evidence="4 5">
    <name type="scientific">Brevirhabdus pacifica</name>
    <dbReference type="NCBI Taxonomy" id="1267768"/>
    <lineage>
        <taxon>Bacteria</taxon>
        <taxon>Pseudomonadati</taxon>
        <taxon>Pseudomonadota</taxon>
        <taxon>Alphaproteobacteria</taxon>
        <taxon>Rhodobacterales</taxon>
        <taxon>Paracoccaceae</taxon>
        <taxon>Brevirhabdus</taxon>
    </lineage>
</organism>
<dbReference type="SUPFAM" id="SSF55785">
    <property type="entry name" value="PYP-like sensor domain (PAS domain)"/>
    <property type="match status" value="1"/>
</dbReference>
<comment type="catalytic activity">
    <reaction evidence="1">
        <text>ATP + protein L-histidine = ADP + protein N-phospho-L-histidine.</text>
        <dbReference type="EC" id="2.7.13.3"/>
    </reaction>
</comment>
<dbReference type="SUPFAM" id="SSF52172">
    <property type="entry name" value="CheY-like"/>
    <property type="match status" value="1"/>
</dbReference>
<dbReference type="CDD" id="cd00082">
    <property type="entry name" value="HisKA"/>
    <property type="match status" value="1"/>
</dbReference>
<dbReference type="AlphaFoldDB" id="A0A1U7DI63"/>
<dbReference type="InterPro" id="IPR035965">
    <property type="entry name" value="PAS-like_dom_sf"/>
</dbReference>
<keyword evidence="5" id="KW-1185">Reference proteome</keyword>
<reference evidence="4 5" key="1">
    <citation type="submission" date="2017-01" db="EMBL/GenBank/DDBJ databases">
        <title>Genomic analysis of Xuhuaishuia manganoxidans DY6-4.</title>
        <authorList>
            <person name="Wang X."/>
        </authorList>
    </citation>
    <scope>NUCLEOTIDE SEQUENCE [LARGE SCALE GENOMIC DNA]</scope>
    <source>
        <strain evidence="4 5">DY6-4</strain>
    </source>
</reference>
<dbReference type="PRINTS" id="PR00344">
    <property type="entry name" value="BCTRLSENSOR"/>
</dbReference>
<gene>
    <name evidence="4" type="ORF">BV394_08060</name>
</gene>
<dbReference type="CDD" id="cd00156">
    <property type="entry name" value="REC"/>
    <property type="match status" value="1"/>
</dbReference>
<dbReference type="STRING" id="1267768.BV394_08060"/>
<name>A0A1U7DI63_9RHOB</name>
<accession>A0A2M9DCY1</accession>
<evidence type="ECO:0000313" key="4">
    <source>
        <dbReference type="EMBL" id="APX89676.1"/>
    </source>
</evidence>
<dbReference type="InterPro" id="IPR003661">
    <property type="entry name" value="HisK_dim/P_dom"/>
</dbReference>
<evidence type="ECO:0000256" key="1">
    <source>
        <dbReference type="ARBA" id="ARBA00000085"/>
    </source>
</evidence>
<dbReference type="RefSeq" id="WP_076979698.1">
    <property type="nucleotide sequence ID" value="NZ_CP019124.1"/>
</dbReference>
<keyword evidence="4" id="KW-0418">Kinase</keyword>
<evidence type="ECO:0000313" key="5">
    <source>
        <dbReference type="Proteomes" id="UP000187266"/>
    </source>
</evidence>
<dbReference type="PROSITE" id="PS50109">
    <property type="entry name" value="HIS_KIN"/>
    <property type="match status" value="1"/>
</dbReference>
<evidence type="ECO:0000256" key="2">
    <source>
        <dbReference type="ARBA" id="ARBA00012438"/>
    </source>
</evidence>
<dbReference type="Gene3D" id="3.30.450.20">
    <property type="entry name" value="PAS domain"/>
    <property type="match status" value="1"/>
</dbReference>
<accession>A0A1U7DI63</accession>
<evidence type="ECO:0000256" key="3">
    <source>
        <dbReference type="ARBA" id="ARBA00022553"/>
    </source>
</evidence>
<dbReference type="InterPro" id="IPR004358">
    <property type="entry name" value="Sig_transdc_His_kin-like_C"/>
</dbReference>
<protein>
    <recommendedName>
        <fullName evidence="2">histidine kinase</fullName>
        <ecNumber evidence="2">2.7.13.3</ecNumber>
    </recommendedName>
</protein>
<dbReference type="InterPro" id="IPR003594">
    <property type="entry name" value="HATPase_dom"/>
</dbReference>
<dbReference type="PROSITE" id="PS50110">
    <property type="entry name" value="RESPONSE_REGULATORY"/>
    <property type="match status" value="1"/>
</dbReference>
<dbReference type="SMART" id="SM00448">
    <property type="entry name" value="REC"/>
    <property type="match status" value="1"/>
</dbReference>
<dbReference type="Pfam" id="PF02518">
    <property type="entry name" value="HATPase_c"/>
    <property type="match status" value="1"/>
</dbReference>
<dbReference type="InterPro" id="IPR036890">
    <property type="entry name" value="HATPase_C_sf"/>
</dbReference>
<dbReference type="SUPFAM" id="SSF55874">
    <property type="entry name" value="ATPase domain of HSP90 chaperone/DNA topoisomerase II/histidine kinase"/>
    <property type="match status" value="1"/>
</dbReference>
<proteinExistence type="predicted"/>
<dbReference type="Gene3D" id="3.30.565.10">
    <property type="entry name" value="Histidine kinase-like ATPase, C-terminal domain"/>
    <property type="match status" value="1"/>
</dbReference>
<dbReference type="EMBL" id="CP019124">
    <property type="protein sequence ID" value="APX89676.1"/>
    <property type="molecule type" value="Genomic_DNA"/>
</dbReference>
<dbReference type="OrthoDB" id="9796100at2"/>
<dbReference type="Gene3D" id="3.40.50.2300">
    <property type="match status" value="1"/>
</dbReference>
<dbReference type="Proteomes" id="UP000187266">
    <property type="component" value="Chromosome"/>
</dbReference>
<keyword evidence="3" id="KW-0597">Phosphoprotein</keyword>
<dbReference type="InterPro" id="IPR005467">
    <property type="entry name" value="His_kinase_dom"/>
</dbReference>
<keyword evidence="4" id="KW-0808">Transferase</keyword>
<dbReference type="InterPro" id="IPR013656">
    <property type="entry name" value="PAS_4"/>
</dbReference>
<sequence>MPMTPAERARLTQAGLNLIQQALTIYDADLRLAVCNARFARMFDLPDHLVTPGARFEDTIRYLAERGEYGPVRDPESFVALRVTQALSFVPHYLERTRSNGQVISIEGNPLPQGGWVTVYTDITSVHEQEQLLRGRSEELSDRVLEYTERLSQTNRKLAASITALEEAKRELTEMEARTRLTAEMMPAHIARLDMEECYTYSNRRLSSVLPQSPSEILGLPIREALGSEAYEAIGPYLARAYAGEANVFEFTHEPSSRRIRAAFTPDREGAETGGGEVIGVYILSMDVTREMQARAALAQTRRRELAAQLTSGMAHDFANLLTIILGMQSRLEGMDLPPEASELVAATRAAVRRGGKLLDRIGRISGPREIRPVAVDLGAFLADLRTMATPSLPPDVRFDIIHDGPWADPLLLDPDALNDALLNLVLNARDAAGPSGRITLSVRPVANTWIDFELRDTGPGFSPEALKQAMAPFYTTKGGEGSGLGLAMVYDIAKMCGGSLRIANGPAEGATEGAAPGDTDGPGARVILRLPLRAASLAPPVGMALLVEDNPDIRDAVRPMLTDAGYSVIEAASADEALGLAELPGLSLVLSDISLEGARTGLDLAQELAAQAEGPPVLLMTALPAGDQTRQRAEAAFRLIPKPFTAAELLAFLADAPAPMTGDR</sequence>
<dbReference type="Pfam" id="PF12860">
    <property type="entry name" value="PAS_7"/>
    <property type="match status" value="1"/>
</dbReference>
<dbReference type="PANTHER" id="PTHR43065:SF42">
    <property type="entry name" value="TWO-COMPONENT SENSOR PPRA"/>
    <property type="match status" value="1"/>
</dbReference>
<dbReference type="Pfam" id="PF00072">
    <property type="entry name" value="Response_reg"/>
    <property type="match status" value="1"/>
</dbReference>
<dbReference type="InterPro" id="IPR001789">
    <property type="entry name" value="Sig_transdc_resp-reg_receiver"/>
</dbReference>
<dbReference type="SMART" id="SM00387">
    <property type="entry name" value="HATPase_c"/>
    <property type="match status" value="1"/>
</dbReference>
<dbReference type="PANTHER" id="PTHR43065">
    <property type="entry name" value="SENSOR HISTIDINE KINASE"/>
    <property type="match status" value="1"/>
</dbReference>
<dbReference type="GO" id="GO:0000155">
    <property type="term" value="F:phosphorelay sensor kinase activity"/>
    <property type="evidence" value="ECO:0007669"/>
    <property type="project" value="InterPro"/>
</dbReference>
<dbReference type="Pfam" id="PF08448">
    <property type="entry name" value="PAS_4"/>
    <property type="match status" value="1"/>
</dbReference>
<dbReference type="EC" id="2.7.13.3" evidence="2"/>